<accession>A0A1J3EM57</accession>
<gene>
    <name evidence="1" type="ORF">LC_TR3995_c4_g1_i1_g.14899</name>
    <name evidence="2" type="ORF">LE_TR19190_c2_g1_i1_g.61429</name>
</gene>
<reference evidence="1" key="1">
    <citation type="submission" date="2016-07" db="EMBL/GenBank/DDBJ databases">
        <title>De novo transcriptome assembly of four accessions of the metal hyperaccumulator plant Noccaea caerulescens.</title>
        <authorList>
            <person name="Blande D."/>
            <person name="Halimaa P."/>
            <person name="Tervahauta A.I."/>
            <person name="Aarts M.G."/>
            <person name="Karenlampi S.O."/>
        </authorList>
    </citation>
    <scope>NUCLEOTIDE SEQUENCE</scope>
</reference>
<sequence length="86" mass="10200">MGPMEEEYREEASGSKIDLEDSCVELYMAEEYCAVIYKEALKEPDKKFGCLNMNISEREEALRLEMVAKERLKEEIHWLECLFKEK</sequence>
<protein>
    <submittedName>
        <fullName evidence="1">WPP domain-associated protein</fullName>
    </submittedName>
</protein>
<organism evidence="1">
    <name type="scientific">Noccaea caerulescens</name>
    <name type="common">Alpine penny-cress</name>
    <name type="synonym">Thlaspi caerulescens</name>
    <dbReference type="NCBI Taxonomy" id="107243"/>
    <lineage>
        <taxon>Eukaryota</taxon>
        <taxon>Viridiplantae</taxon>
        <taxon>Streptophyta</taxon>
        <taxon>Embryophyta</taxon>
        <taxon>Tracheophyta</taxon>
        <taxon>Spermatophyta</taxon>
        <taxon>Magnoliopsida</taxon>
        <taxon>eudicotyledons</taxon>
        <taxon>Gunneridae</taxon>
        <taxon>Pentapetalae</taxon>
        <taxon>rosids</taxon>
        <taxon>malvids</taxon>
        <taxon>Brassicales</taxon>
        <taxon>Brassicaceae</taxon>
        <taxon>Coluteocarpeae</taxon>
        <taxon>Noccaea</taxon>
    </lineage>
</organism>
<name>A0A1J3EM57_NOCCA</name>
<evidence type="ECO:0000313" key="1">
    <source>
        <dbReference type="EMBL" id="JAU31285.1"/>
    </source>
</evidence>
<proteinExistence type="predicted"/>
<evidence type="ECO:0000313" key="2">
    <source>
        <dbReference type="EMBL" id="JAU54484.1"/>
    </source>
</evidence>
<dbReference type="EMBL" id="GEVK01021547">
    <property type="protein sequence ID" value="JAU31285.1"/>
    <property type="molecule type" value="Transcribed_RNA"/>
</dbReference>
<dbReference type="EMBL" id="GEVL01022857">
    <property type="protein sequence ID" value="JAU54484.1"/>
    <property type="molecule type" value="Transcribed_RNA"/>
</dbReference>
<dbReference type="AlphaFoldDB" id="A0A1J3EM57"/>